<keyword evidence="3" id="KW-1185">Reference proteome</keyword>
<comment type="caution">
    <text evidence="2">The sequence shown here is derived from an EMBL/GenBank/DDBJ whole genome shotgun (WGS) entry which is preliminary data.</text>
</comment>
<evidence type="ECO:0000313" key="2">
    <source>
        <dbReference type="EMBL" id="GAA4011899.1"/>
    </source>
</evidence>
<evidence type="ECO:0000313" key="3">
    <source>
        <dbReference type="Proteomes" id="UP001500567"/>
    </source>
</evidence>
<proteinExistence type="predicted"/>
<accession>A0ABP7SHV3</accession>
<dbReference type="EMBL" id="BAABDJ010000030">
    <property type="protein sequence ID" value="GAA4011899.1"/>
    <property type="molecule type" value="Genomic_DNA"/>
</dbReference>
<feature type="compositionally biased region" description="Basic and acidic residues" evidence="1">
    <location>
        <begin position="35"/>
        <end position="45"/>
    </location>
</feature>
<protein>
    <submittedName>
        <fullName evidence="2">Uncharacterized protein</fullName>
    </submittedName>
</protein>
<sequence>MQQRHAAAHPAGQLQGNGKGVVRFGGEVGGNQQVFHEDKTRKGGLDRTLSGTRHNANIRFRFAAPNDRPEPKR</sequence>
<organism evidence="2 3">
    <name type="scientific">Hymenobacter fastidiosus</name>
    <dbReference type="NCBI Taxonomy" id="486264"/>
    <lineage>
        <taxon>Bacteria</taxon>
        <taxon>Pseudomonadati</taxon>
        <taxon>Bacteroidota</taxon>
        <taxon>Cytophagia</taxon>
        <taxon>Cytophagales</taxon>
        <taxon>Hymenobacteraceae</taxon>
        <taxon>Hymenobacter</taxon>
    </lineage>
</organism>
<evidence type="ECO:0000256" key="1">
    <source>
        <dbReference type="SAM" id="MobiDB-lite"/>
    </source>
</evidence>
<gene>
    <name evidence="2" type="ORF">GCM10022408_25530</name>
</gene>
<reference evidence="3" key="1">
    <citation type="journal article" date="2019" name="Int. J. Syst. Evol. Microbiol.">
        <title>The Global Catalogue of Microorganisms (GCM) 10K type strain sequencing project: providing services to taxonomists for standard genome sequencing and annotation.</title>
        <authorList>
            <consortium name="The Broad Institute Genomics Platform"/>
            <consortium name="The Broad Institute Genome Sequencing Center for Infectious Disease"/>
            <person name="Wu L."/>
            <person name="Ma J."/>
        </authorList>
    </citation>
    <scope>NUCLEOTIDE SEQUENCE [LARGE SCALE GENOMIC DNA]</scope>
    <source>
        <strain evidence="3">JCM 17224</strain>
    </source>
</reference>
<name>A0ABP7SHV3_9BACT</name>
<feature type="region of interest" description="Disordered" evidence="1">
    <location>
        <begin position="1"/>
        <end position="54"/>
    </location>
</feature>
<dbReference type="Proteomes" id="UP001500567">
    <property type="component" value="Unassembled WGS sequence"/>
</dbReference>